<evidence type="ECO:0000256" key="4">
    <source>
        <dbReference type="ARBA" id="ARBA00022679"/>
    </source>
</evidence>
<dbReference type="PANTHER" id="PTHR31595">
    <property type="entry name" value="LONG-CHAIN-ALCOHOL O-FATTY-ACYLTRANSFERASE 3-RELATED"/>
    <property type="match status" value="1"/>
</dbReference>
<dbReference type="InterPro" id="IPR017088">
    <property type="entry name" value="Wax_synthase_Magnoliopsida"/>
</dbReference>
<evidence type="ECO:0000313" key="12">
    <source>
        <dbReference type="EMBL" id="EYU27396.1"/>
    </source>
</evidence>
<evidence type="ECO:0000256" key="2">
    <source>
        <dbReference type="ARBA" id="ARBA00005179"/>
    </source>
</evidence>
<feature type="transmembrane region" description="Helical" evidence="10">
    <location>
        <begin position="17"/>
        <end position="36"/>
    </location>
</feature>
<dbReference type="PIRSF" id="PIRSF037006">
    <property type="entry name" value="Wax_synthase"/>
    <property type="match status" value="1"/>
</dbReference>
<evidence type="ECO:0000256" key="10">
    <source>
        <dbReference type="SAM" id="Phobius"/>
    </source>
</evidence>
<evidence type="ECO:0000256" key="6">
    <source>
        <dbReference type="ARBA" id="ARBA00022989"/>
    </source>
</evidence>
<dbReference type="InterPro" id="IPR032805">
    <property type="entry name" value="Wax_synthase_dom"/>
</dbReference>
<accession>A0A022QHH1</accession>
<dbReference type="Pfam" id="PF13813">
    <property type="entry name" value="MBOAT_2"/>
    <property type="match status" value="1"/>
</dbReference>
<gene>
    <name evidence="12" type="ORF">MIMGU_mgv1a026777mg</name>
</gene>
<comment type="subcellular location">
    <subcellularLocation>
        <location evidence="1">Membrane</location>
        <topology evidence="1">Multi-pass membrane protein</topology>
    </subcellularLocation>
</comment>
<evidence type="ECO:0000313" key="13">
    <source>
        <dbReference type="Proteomes" id="UP000030748"/>
    </source>
</evidence>
<evidence type="ECO:0000256" key="9">
    <source>
        <dbReference type="ARBA" id="ARBA00023315"/>
    </source>
</evidence>
<keyword evidence="7" id="KW-0443">Lipid metabolism</keyword>
<dbReference type="STRING" id="4155.A0A022QHH1"/>
<dbReference type="GO" id="GO:0016020">
    <property type="term" value="C:membrane"/>
    <property type="evidence" value="ECO:0007669"/>
    <property type="project" value="UniProtKB-SubCell"/>
</dbReference>
<evidence type="ECO:0000256" key="3">
    <source>
        <dbReference type="ARBA" id="ARBA00007282"/>
    </source>
</evidence>
<proteinExistence type="inferred from homology"/>
<dbReference type="eggNOG" id="ENOG502QSCR">
    <property type="taxonomic scope" value="Eukaryota"/>
</dbReference>
<dbReference type="InterPro" id="IPR044851">
    <property type="entry name" value="Wax_synthase"/>
</dbReference>
<dbReference type="GO" id="GO:0006629">
    <property type="term" value="P:lipid metabolic process"/>
    <property type="evidence" value="ECO:0007669"/>
    <property type="project" value="UniProtKB-KW"/>
</dbReference>
<feature type="transmembrane region" description="Helical" evidence="10">
    <location>
        <begin position="299"/>
        <end position="321"/>
    </location>
</feature>
<sequence>MTVVVVDGGEINNLSRVWLAVIASLCYCHFISATLPKGKCRLFSLSPIFYIFSILPLHTNSAFFTAVTVFFITWLANFKLLLFAFDRGPISSSGAPKSLPAFIATAALPLKIKPPQTDASPKKSKKVLPLNLATEIPISVVLISILYECRDYIHPKIVLVAYCCLVFLSVEILVEVSSLLVGAFLGFELEPASDEPYLSSSLREFWGRRWNLTVSSILHQTVYRPVWSAAAAVLGGDWAALPAVLAAFVVSGLMHELFFWYITRVSPTWEMTMFFVVQGVCVVVEFGVKVALAGRKWRLPWFVSGPLTVGFVVATSFWLFFPPVMRNGADVRVIEEFRFVGELFWSTMLAYLRI</sequence>
<dbReference type="Proteomes" id="UP000030748">
    <property type="component" value="Unassembled WGS sequence"/>
</dbReference>
<feature type="transmembrane region" description="Helical" evidence="10">
    <location>
        <begin position="238"/>
        <end position="262"/>
    </location>
</feature>
<evidence type="ECO:0000256" key="5">
    <source>
        <dbReference type="ARBA" id="ARBA00022692"/>
    </source>
</evidence>
<dbReference type="AlphaFoldDB" id="A0A022QHH1"/>
<feature type="transmembrane region" description="Helical" evidence="10">
    <location>
        <begin position="48"/>
        <end position="76"/>
    </location>
</feature>
<feature type="transmembrane region" description="Helical" evidence="10">
    <location>
        <begin position="274"/>
        <end position="293"/>
    </location>
</feature>
<keyword evidence="9" id="KW-0012">Acyltransferase</keyword>
<evidence type="ECO:0000259" key="11">
    <source>
        <dbReference type="Pfam" id="PF13813"/>
    </source>
</evidence>
<keyword evidence="5 10" id="KW-0812">Transmembrane</keyword>
<dbReference type="EMBL" id="KI631456">
    <property type="protein sequence ID" value="EYU27396.1"/>
    <property type="molecule type" value="Genomic_DNA"/>
</dbReference>
<feature type="domain" description="Wax synthase" evidence="11">
    <location>
        <begin position="190"/>
        <end position="275"/>
    </location>
</feature>
<dbReference type="PANTHER" id="PTHR31595:SF57">
    <property type="entry name" value="OS04G0481900 PROTEIN"/>
    <property type="match status" value="1"/>
</dbReference>
<name>A0A022QHH1_ERYGU</name>
<evidence type="ECO:0000256" key="8">
    <source>
        <dbReference type="ARBA" id="ARBA00023136"/>
    </source>
</evidence>
<dbReference type="GO" id="GO:0008374">
    <property type="term" value="F:O-acyltransferase activity"/>
    <property type="evidence" value="ECO:0007669"/>
    <property type="project" value="InterPro"/>
</dbReference>
<comment type="pathway">
    <text evidence="2">Secondary metabolite biosynthesis.</text>
</comment>
<evidence type="ECO:0000256" key="7">
    <source>
        <dbReference type="ARBA" id="ARBA00023098"/>
    </source>
</evidence>
<evidence type="ECO:0000256" key="1">
    <source>
        <dbReference type="ARBA" id="ARBA00004141"/>
    </source>
</evidence>
<reference evidence="12 13" key="1">
    <citation type="journal article" date="2013" name="Proc. Natl. Acad. Sci. U.S.A.">
        <title>Fine-scale variation in meiotic recombination in Mimulus inferred from population shotgun sequencing.</title>
        <authorList>
            <person name="Hellsten U."/>
            <person name="Wright K.M."/>
            <person name="Jenkins J."/>
            <person name="Shu S."/>
            <person name="Yuan Y."/>
            <person name="Wessler S.R."/>
            <person name="Schmutz J."/>
            <person name="Willis J.H."/>
            <person name="Rokhsar D.S."/>
        </authorList>
    </citation>
    <scope>NUCLEOTIDE SEQUENCE [LARGE SCALE GENOMIC DNA]</scope>
    <source>
        <strain evidence="13">cv. DUN x IM62</strain>
    </source>
</reference>
<feature type="transmembrane region" description="Helical" evidence="10">
    <location>
        <begin position="159"/>
        <end position="187"/>
    </location>
</feature>
<keyword evidence="13" id="KW-1185">Reference proteome</keyword>
<keyword evidence="4" id="KW-0808">Transferase</keyword>
<comment type="similarity">
    <text evidence="3">Belongs to the wax synthase family.</text>
</comment>
<keyword evidence="6 10" id="KW-1133">Transmembrane helix</keyword>
<organism evidence="12 13">
    <name type="scientific">Erythranthe guttata</name>
    <name type="common">Yellow monkey flower</name>
    <name type="synonym">Mimulus guttatus</name>
    <dbReference type="NCBI Taxonomy" id="4155"/>
    <lineage>
        <taxon>Eukaryota</taxon>
        <taxon>Viridiplantae</taxon>
        <taxon>Streptophyta</taxon>
        <taxon>Embryophyta</taxon>
        <taxon>Tracheophyta</taxon>
        <taxon>Spermatophyta</taxon>
        <taxon>Magnoliopsida</taxon>
        <taxon>eudicotyledons</taxon>
        <taxon>Gunneridae</taxon>
        <taxon>Pentapetalae</taxon>
        <taxon>asterids</taxon>
        <taxon>lamiids</taxon>
        <taxon>Lamiales</taxon>
        <taxon>Phrymaceae</taxon>
        <taxon>Erythranthe</taxon>
    </lineage>
</organism>
<protein>
    <recommendedName>
        <fullName evidence="11">Wax synthase domain-containing protein</fullName>
    </recommendedName>
</protein>
<keyword evidence="8 10" id="KW-0472">Membrane</keyword>